<name>A0ABT7B021_9CYAN</name>
<sequence length="210" mass="23820">MTDQSQMNSGLPYPGYHIDIELIEILFLNHERLYPWNPLNLEAECYFSEIENSMGTHTPDLVDYLDEGCIQFYQNLDQLWESANPVTAKGLKSRLEAKFSQMVPQEILAIIASKAEQLTASSSSIADQLIHCVQESLSQWDIDDLLVLARPFAYAMRGGEEKTALDRVVQRASTLDWESASELEKARLTLAVARYAIACRDRDEFSELPI</sequence>
<gene>
    <name evidence="1" type="ORF">PMG71_22285</name>
</gene>
<reference evidence="1 2" key="1">
    <citation type="submission" date="2023-01" db="EMBL/GenBank/DDBJ databases">
        <title>Novel diversity within Roseofilum (Cyanobacteria; Desertifilaceae) from marine benthic mats with descriptions of four novel species.</title>
        <authorList>
            <person name="Wang Y."/>
            <person name="Berthold D.E."/>
            <person name="Hu J."/>
            <person name="Lefler F.W."/>
            <person name="Laughinghouse H.D. IV."/>
        </authorList>
    </citation>
    <scope>NUCLEOTIDE SEQUENCE [LARGE SCALE GENOMIC DNA]</scope>
    <source>
        <strain evidence="1 2">BLCC-M154</strain>
    </source>
</reference>
<comment type="caution">
    <text evidence="1">The sequence shown here is derived from an EMBL/GenBank/DDBJ whole genome shotgun (WGS) entry which is preliminary data.</text>
</comment>
<evidence type="ECO:0000313" key="2">
    <source>
        <dbReference type="Proteomes" id="UP001235303"/>
    </source>
</evidence>
<dbReference type="RefSeq" id="WP_283755915.1">
    <property type="nucleotide sequence ID" value="NZ_JAQOSP010000146.1"/>
</dbReference>
<accession>A0ABT7B021</accession>
<organism evidence="1 2">
    <name type="scientific">Roseofilum acuticapitatum BLCC-M154</name>
    <dbReference type="NCBI Taxonomy" id="3022444"/>
    <lineage>
        <taxon>Bacteria</taxon>
        <taxon>Bacillati</taxon>
        <taxon>Cyanobacteriota</taxon>
        <taxon>Cyanophyceae</taxon>
        <taxon>Desertifilales</taxon>
        <taxon>Desertifilaceae</taxon>
        <taxon>Roseofilum</taxon>
        <taxon>Roseofilum acuticapitatum</taxon>
    </lineage>
</organism>
<dbReference type="EMBL" id="JAQOSP010000146">
    <property type="protein sequence ID" value="MDJ1172162.1"/>
    <property type="molecule type" value="Genomic_DNA"/>
</dbReference>
<evidence type="ECO:0000313" key="1">
    <source>
        <dbReference type="EMBL" id="MDJ1172162.1"/>
    </source>
</evidence>
<keyword evidence="2" id="KW-1185">Reference proteome</keyword>
<proteinExistence type="predicted"/>
<dbReference type="Proteomes" id="UP001235303">
    <property type="component" value="Unassembled WGS sequence"/>
</dbReference>
<protein>
    <submittedName>
        <fullName evidence="1">Uncharacterized protein</fullName>
    </submittedName>
</protein>